<keyword evidence="2" id="KW-0378">Hydrolase</keyword>
<dbReference type="Gene3D" id="3.40.50.300">
    <property type="entry name" value="P-loop containing nucleotide triphosphate hydrolases"/>
    <property type="match status" value="2"/>
</dbReference>
<organism evidence="7">
    <name type="scientific">viral metagenome</name>
    <dbReference type="NCBI Taxonomy" id="1070528"/>
    <lineage>
        <taxon>unclassified sequences</taxon>
        <taxon>metagenomes</taxon>
        <taxon>organismal metagenomes</taxon>
    </lineage>
</organism>
<dbReference type="SUPFAM" id="SSF52540">
    <property type="entry name" value="P-loop containing nucleoside triphosphate hydrolases"/>
    <property type="match status" value="1"/>
</dbReference>
<dbReference type="EMBL" id="MN740511">
    <property type="protein sequence ID" value="QHU30648.1"/>
    <property type="molecule type" value="Genomic_DNA"/>
</dbReference>
<dbReference type="SMART" id="SM00490">
    <property type="entry name" value="HELICc"/>
    <property type="match status" value="1"/>
</dbReference>
<evidence type="ECO:0000256" key="2">
    <source>
        <dbReference type="ARBA" id="ARBA00022801"/>
    </source>
</evidence>
<dbReference type="InterPro" id="IPR011545">
    <property type="entry name" value="DEAD/DEAH_box_helicase_dom"/>
</dbReference>
<keyword evidence="3" id="KW-0347">Helicase</keyword>
<dbReference type="GO" id="GO:0016787">
    <property type="term" value="F:hydrolase activity"/>
    <property type="evidence" value="ECO:0007669"/>
    <property type="project" value="UniProtKB-KW"/>
</dbReference>
<evidence type="ECO:0000259" key="5">
    <source>
        <dbReference type="PROSITE" id="PS51192"/>
    </source>
</evidence>
<dbReference type="InterPro" id="IPR001650">
    <property type="entry name" value="Helicase_C-like"/>
</dbReference>
<evidence type="ECO:0000256" key="1">
    <source>
        <dbReference type="ARBA" id="ARBA00022741"/>
    </source>
</evidence>
<dbReference type="InterPro" id="IPR014001">
    <property type="entry name" value="Helicase_ATP-bd"/>
</dbReference>
<evidence type="ECO:0000256" key="3">
    <source>
        <dbReference type="ARBA" id="ARBA00022806"/>
    </source>
</evidence>
<evidence type="ECO:0000259" key="6">
    <source>
        <dbReference type="PROSITE" id="PS51194"/>
    </source>
</evidence>
<proteinExistence type="predicted"/>
<dbReference type="PANTHER" id="PTHR18934">
    <property type="entry name" value="ATP-DEPENDENT RNA HELICASE"/>
    <property type="match status" value="1"/>
</dbReference>
<dbReference type="SMART" id="SM00487">
    <property type="entry name" value="DEXDc"/>
    <property type="match status" value="1"/>
</dbReference>
<dbReference type="PANTHER" id="PTHR18934:SF91">
    <property type="entry name" value="PRE-MRNA-SPLICING FACTOR ATP-DEPENDENT RNA HELICASE PRP16"/>
    <property type="match status" value="1"/>
</dbReference>
<dbReference type="InterPro" id="IPR027417">
    <property type="entry name" value="P-loop_NTPase"/>
</dbReference>
<dbReference type="PROSITE" id="PS51194">
    <property type="entry name" value="HELICASE_CTER"/>
    <property type="match status" value="1"/>
</dbReference>
<dbReference type="PROSITE" id="PS51192">
    <property type="entry name" value="HELICASE_ATP_BIND_1"/>
    <property type="match status" value="1"/>
</dbReference>
<keyword evidence="1" id="KW-0547">Nucleotide-binding</keyword>
<dbReference type="GO" id="GO:0004386">
    <property type="term" value="F:helicase activity"/>
    <property type="evidence" value="ECO:0007669"/>
    <property type="project" value="UniProtKB-KW"/>
</dbReference>
<sequence>MPPTFLIKGSLIPPINASKELVKKYQDNLPIDIVKEWITERMPERGGKIAKSPSDRILIVRAKTGSGKSTAMPVELFKILKPTTMKTYSGPGILITQPRILTSQEIALELSQASWANLELNKTIGYSTGSGKETFEKGFNGILYATIGTLLQQLKQPDARYNIMKNHRIIILDEVHERSMEFDMTVMLMKKYIYDYYEDRMCPFLILTSATFDVEKYCKYLGISPKTNLFDVAGSVFPISDDYLEVSSDNITQSTLETVVKIHEEKVYPMKAGEHDIMIFCYGASQIKPVKEALLKYNVELIKEKKKCFLITVVEGVAVRMNTIERRLVYYDYDKLTVNDAGEYDFKGKHKAYRRIIIATNAAETGLTVATLGFCIDMGFKQVNEIYNPYDISGIIAKPVDQNNVKQRRGRVGRKFLGHFFAMYTEETYNMLTPIQLPSIVLEDISSTIINILIQQNNCFDLDKIDMLDTPTIDSLKVAIEKNIVLGYIKSDYGKCFVMSELGEIYRNIRYSTIEEFRCFISAYVYDVCISDIITMFSMNEVRMRKVKVNDILKESLPAFFFKDTNYMDFYTAITMDDFITKLFVFDAFMKITKKGITVTENWCEKNGININEMIFVIQRRLNLMNDLIDIKYDPFYKKDESITLAGKNNYFSRLCGIKKCLYDGYLLNILRNDREARGYISRFGLKVRVNLPNREIGFPKYVITNKIKIAGQMGETFNYKLEAGNICVLDGYVSFDSQFLTSIQDLDYKSKIGDLSTLLTGNDSTNKIENYNAILKTNDDLVVLASKKEKYADIIVS</sequence>
<name>A0A6C0LL71_9ZZZZ</name>
<keyword evidence="4" id="KW-0067">ATP-binding</keyword>
<feature type="domain" description="Helicase ATP-binding" evidence="5">
    <location>
        <begin position="49"/>
        <end position="230"/>
    </location>
</feature>
<dbReference type="Pfam" id="PF00271">
    <property type="entry name" value="Helicase_C"/>
    <property type="match status" value="1"/>
</dbReference>
<dbReference type="AlphaFoldDB" id="A0A6C0LL71"/>
<dbReference type="GO" id="GO:0005524">
    <property type="term" value="F:ATP binding"/>
    <property type="evidence" value="ECO:0007669"/>
    <property type="project" value="UniProtKB-KW"/>
</dbReference>
<evidence type="ECO:0000256" key="4">
    <source>
        <dbReference type="ARBA" id="ARBA00022840"/>
    </source>
</evidence>
<feature type="domain" description="Helicase C-terminal" evidence="6">
    <location>
        <begin position="255"/>
        <end position="460"/>
    </location>
</feature>
<reference evidence="7" key="1">
    <citation type="journal article" date="2020" name="Nature">
        <title>Giant virus diversity and host interactions through global metagenomics.</title>
        <authorList>
            <person name="Schulz F."/>
            <person name="Roux S."/>
            <person name="Paez-Espino D."/>
            <person name="Jungbluth S."/>
            <person name="Walsh D.A."/>
            <person name="Denef V.J."/>
            <person name="McMahon K.D."/>
            <person name="Konstantinidis K.T."/>
            <person name="Eloe-Fadrosh E.A."/>
            <person name="Kyrpides N.C."/>
            <person name="Woyke T."/>
        </authorList>
    </citation>
    <scope>NUCLEOTIDE SEQUENCE</scope>
    <source>
        <strain evidence="7">GVMAG-M-3300027833-19</strain>
    </source>
</reference>
<dbReference type="GO" id="GO:0003723">
    <property type="term" value="F:RNA binding"/>
    <property type="evidence" value="ECO:0007669"/>
    <property type="project" value="TreeGrafter"/>
</dbReference>
<evidence type="ECO:0000313" key="7">
    <source>
        <dbReference type="EMBL" id="QHU30648.1"/>
    </source>
</evidence>
<evidence type="ECO:0008006" key="8">
    <source>
        <dbReference type="Google" id="ProtNLM"/>
    </source>
</evidence>
<protein>
    <recommendedName>
        <fullName evidence="8">Helicase ATP-binding domain-containing protein</fullName>
    </recommendedName>
</protein>
<accession>A0A6C0LL71</accession>
<dbReference type="Pfam" id="PF00270">
    <property type="entry name" value="DEAD"/>
    <property type="match status" value="1"/>
</dbReference>